<organism evidence="3 4">
    <name type="scientific">Paludibacterium paludis</name>
    <dbReference type="NCBI Taxonomy" id="1225769"/>
    <lineage>
        <taxon>Bacteria</taxon>
        <taxon>Pseudomonadati</taxon>
        <taxon>Pseudomonadota</taxon>
        <taxon>Betaproteobacteria</taxon>
        <taxon>Neisseriales</taxon>
        <taxon>Chromobacteriaceae</taxon>
        <taxon>Paludibacterium</taxon>
    </lineage>
</organism>
<reference evidence="3" key="1">
    <citation type="journal article" date="2014" name="Int. J. Syst. Evol. Microbiol.">
        <title>Complete genome sequence of Corynebacterium casei LMG S-19264T (=DSM 44701T), isolated from a smear-ripened cheese.</title>
        <authorList>
            <consortium name="US DOE Joint Genome Institute (JGI-PGF)"/>
            <person name="Walter F."/>
            <person name="Albersmeier A."/>
            <person name="Kalinowski J."/>
            <person name="Ruckert C."/>
        </authorList>
    </citation>
    <scope>NUCLEOTIDE SEQUENCE</scope>
    <source>
        <strain evidence="3">KCTC 32182</strain>
    </source>
</reference>
<evidence type="ECO:0000313" key="3">
    <source>
        <dbReference type="EMBL" id="GGY23986.1"/>
    </source>
</evidence>
<gene>
    <name evidence="3" type="ORF">GCM10011289_29640</name>
</gene>
<feature type="region of interest" description="Disordered" evidence="1">
    <location>
        <begin position="1"/>
        <end position="68"/>
    </location>
</feature>
<evidence type="ECO:0000259" key="2">
    <source>
        <dbReference type="Pfam" id="PF02510"/>
    </source>
</evidence>
<feature type="compositionally biased region" description="Low complexity" evidence="1">
    <location>
        <begin position="198"/>
        <end position="215"/>
    </location>
</feature>
<dbReference type="Proteomes" id="UP000645257">
    <property type="component" value="Unassembled WGS sequence"/>
</dbReference>
<feature type="compositionally biased region" description="Basic and acidic residues" evidence="1">
    <location>
        <begin position="58"/>
        <end position="68"/>
    </location>
</feature>
<protein>
    <recommendedName>
        <fullName evidence="2">Surface presentation of antigen domain-containing protein</fullName>
    </recommendedName>
</protein>
<comment type="caution">
    <text evidence="3">The sequence shown here is derived from an EMBL/GenBank/DDBJ whole genome shotgun (WGS) entry which is preliminary data.</text>
</comment>
<accession>A0A918P609</accession>
<dbReference type="RefSeq" id="WP_189535728.1">
    <property type="nucleotide sequence ID" value="NZ_BMYX01000019.1"/>
</dbReference>
<feature type="region of interest" description="Disordered" evidence="1">
    <location>
        <begin position="96"/>
        <end position="231"/>
    </location>
</feature>
<feature type="region of interest" description="Disordered" evidence="1">
    <location>
        <begin position="283"/>
        <end position="323"/>
    </location>
</feature>
<evidence type="ECO:0000256" key="1">
    <source>
        <dbReference type="SAM" id="MobiDB-lite"/>
    </source>
</evidence>
<feature type="compositionally biased region" description="Basic and acidic residues" evidence="1">
    <location>
        <begin position="169"/>
        <end position="186"/>
    </location>
</feature>
<evidence type="ECO:0000313" key="4">
    <source>
        <dbReference type="Proteomes" id="UP000645257"/>
    </source>
</evidence>
<reference evidence="3" key="2">
    <citation type="submission" date="2020-09" db="EMBL/GenBank/DDBJ databases">
        <authorList>
            <person name="Sun Q."/>
            <person name="Kim S."/>
        </authorList>
    </citation>
    <scope>NUCLEOTIDE SEQUENCE</scope>
    <source>
        <strain evidence="3">KCTC 32182</strain>
    </source>
</reference>
<dbReference type="Pfam" id="PF02510">
    <property type="entry name" value="SPAN"/>
    <property type="match status" value="1"/>
</dbReference>
<feature type="compositionally biased region" description="Low complexity" evidence="1">
    <location>
        <begin position="96"/>
        <end position="117"/>
    </location>
</feature>
<dbReference type="InterPro" id="IPR056746">
    <property type="entry name" value="SPAN_dom"/>
</dbReference>
<dbReference type="AlphaFoldDB" id="A0A918P609"/>
<feature type="compositionally biased region" description="Basic and acidic residues" evidence="1">
    <location>
        <begin position="303"/>
        <end position="323"/>
    </location>
</feature>
<name>A0A918P609_9NEIS</name>
<feature type="compositionally biased region" description="Low complexity" evidence="1">
    <location>
        <begin position="124"/>
        <end position="136"/>
    </location>
</feature>
<feature type="domain" description="Surface presentation of antigen" evidence="2">
    <location>
        <begin position="235"/>
        <end position="320"/>
    </location>
</feature>
<dbReference type="EMBL" id="BMYX01000019">
    <property type="protein sequence ID" value="GGY23986.1"/>
    <property type="molecule type" value="Genomic_DNA"/>
</dbReference>
<proteinExistence type="predicted"/>
<sequence length="323" mass="33904">MEPITPMPATRTPAQGEEARSLTSRMEEMLGKQGAARSRGTPAPQGRDARGKSGPAKAHTEKKTVRHEEALNLEGLVLAHPAPLPAHAGSALVSRGYAKAGAARPAPERAPGAGRALPVDRGVASAASHEAPHASPRGSVPPRAGIVAGPLRDVSSGNRAPQVPGTDGRLTDRSRARDDSRHRAGDIEGAASVNGFLPTHAMRAAAPAPADNTRPAAPPMTRPFVAPVVPPRPVQPDGSLTYTFKSWEGNRFVTVRDIRGDADAARWRLEPSDAMVGQRLASQMPHTVAGEWQLGDGNSGGHARHDQDQHSAGQHDSHDEEEA</sequence>
<feature type="compositionally biased region" description="Basic and acidic residues" evidence="1">
    <location>
        <begin position="17"/>
        <end position="30"/>
    </location>
</feature>
<keyword evidence="4" id="KW-1185">Reference proteome</keyword>